<organism evidence="1">
    <name type="scientific">uncultured prokaryote</name>
    <dbReference type="NCBI Taxonomy" id="198431"/>
    <lineage>
        <taxon>unclassified sequences</taxon>
        <taxon>environmental samples</taxon>
    </lineage>
</organism>
<keyword evidence="1" id="KW-0614">Plasmid</keyword>
<evidence type="ECO:0000313" key="1">
    <source>
        <dbReference type="EMBL" id="CRY95600.1"/>
    </source>
</evidence>
<geneLocation type="plasmid" evidence="1">
    <name>pRGRH0684</name>
</geneLocation>
<dbReference type="AlphaFoldDB" id="A0A0H5Q2K5"/>
<reference evidence="1" key="2">
    <citation type="submission" date="2015-07" db="EMBL/GenBank/DDBJ databases">
        <title>Plasmids, circular viruses and viroids from rat gut.</title>
        <authorList>
            <person name="Jorgensen T.J."/>
            <person name="Hansen M.A."/>
            <person name="Xu Z."/>
            <person name="Tabak M.A."/>
            <person name="Sorensen S.J."/>
            <person name="Hansen L.H."/>
        </authorList>
    </citation>
    <scope>NUCLEOTIDE SEQUENCE</scope>
    <source>
        <plasmid evidence="1">pRGRH0684</plasmid>
    </source>
</reference>
<accession>A0A0H5Q2K5</accession>
<name>A0A0H5Q2K5_9ZZZZ</name>
<protein>
    <submittedName>
        <fullName evidence="1">Uncharacterized protein</fullName>
    </submittedName>
</protein>
<sequence length="98" mass="10181">MLILQGTLRAATILGGGTNRKSGEIIPERPVLQVETTDGRGLVEMHTITVPSVEGFSDKIGKVVNLPVRAWAPGAKVAYAFEKSGAPQAPATVAASGR</sequence>
<proteinExistence type="predicted"/>
<reference evidence="1" key="1">
    <citation type="submission" date="2015-06" db="EMBL/GenBank/DDBJ databases">
        <authorList>
            <person name="Joergensen T."/>
        </authorList>
    </citation>
    <scope>NUCLEOTIDE SEQUENCE</scope>
    <source>
        <plasmid evidence="1">pRGRH0684</plasmid>
    </source>
</reference>
<dbReference type="EMBL" id="LN853303">
    <property type="protein sequence ID" value="CRY95600.1"/>
    <property type="molecule type" value="Genomic_DNA"/>
</dbReference>